<keyword evidence="2" id="KW-1185">Reference proteome</keyword>
<accession>X0Q2Y3</accession>
<proteinExistence type="predicted"/>
<sequence>FMEILAVYDLTKSYRAAAGLAGCSHHTVARLVAERDTADVPTPPREKRPMLIDEYLPTECPLTALETPGVEI</sequence>
<reference evidence="1 2" key="1">
    <citation type="submission" date="2014-02" db="EMBL/GenBank/DDBJ databases">
        <title>Whole genome shotgun sequence of Rhodococcus wratislaviensis NBRC 100605.</title>
        <authorList>
            <person name="Hosoyama A."/>
            <person name="Tsuchikane K."/>
            <person name="Yoshida I."/>
            <person name="Ohji S."/>
            <person name="Ichikawa N."/>
            <person name="Yamazoe A."/>
            <person name="Fujita N."/>
        </authorList>
    </citation>
    <scope>NUCLEOTIDE SEQUENCE [LARGE SCALE GENOMIC DNA]</scope>
    <source>
        <strain evidence="1 2">NBRC 100605</strain>
    </source>
</reference>
<comment type="caution">
    <text evidence="1">The sequence shown here is derived from an EMBL/GenBank/DDBJ whole genome shotgun (WGS) entry which is preliminary data.</text>
</comment>
<organism evidence="1 2">
    <name type="scientific">Rhodococcus wratislaviensis NBRC 100605</name>
    <dbReference type="NCBI Taxonomy" id="1219028"/>
    <lineage>
        <taxon>Bacteria</taxon>
        <taxon>Bacillati</taxon>
        <taxon>Actinomycetota</taxon>
        <taxon>Actinomycetes</taxon>
        <taxon>Mycobacteriales</taxon>
        <taxon>Nocardiaceae</taxon>
        <taxon>Rhodococcus</taxon>
    </lineage>
</organism>
<dbReference type="Proteomes" id="UP000019491">
    <property type="component" value="Unassembled WGS sequence"/>
</dbReference>
<evidence type="ECO:0000313" key="1">
    <source>
        <dbReference type="EMBL" id="GAF44726.1"/>
    </source>
</evidence>
<name>X0Q2Y3_RHOWR</name>
<protein>
    <submittedName>
        <fullName evidence="1">Uncharacterized protein</fullName>
    </submittedName>
</protein>
<feature type="non-terminal residue" evidence="1">
    <location>
        <position position="1"/>
    </location>
</feature>
<evidence type="ECO:0000313" key="2">
    <source>
        <dbReference type="Proteomes" id="UP000019491"/>
    </source>
</evidence>
<dbReference type="EMBL" id="BAWF01000014">
    <property type="protein sequence ID" value="GAF44726.1"/>
    <property type="molecule type" value="Genomic_DNA"/>
</dbReference>
<gene>
    <name evidence="1" type="ORF">RW1_014_01890</name>
</gene>
<dbReference type="AlphaFoldDB" id="X0Q2Y3"/>